<dbReference type="EMBL" id="CP136865">
    <property type="protein sequence ID" value="WOJ98184.1"/>
    <property type="molecule type" value="Genomic_DNA"/>
</dbReference>
<dbReference type="InterPro" id="IPR016181">
    <property type="entry name" value="Acyl_CoA_acyltransferase"/>
</dbReference>
<keyword evidence="6" id="KW-1185">Reference proteome</keyword>
<accession>A0ABZ0IF53</accession>
<dbReference type="InterPro" id="IPR051531">
    <property type="entry name" value="N-acetyltransferase"/>
</dbReference>
<gene>
    <name evidence="5" type="ORF">R0137_06355</name>
</gene>
<evidence type="ECO:0000259" key="4">
    <source>
        <dbReference type="PROSITE" id="PS51186"/>
    </source>
</evidence>
<dbReference type="PANTHER" id="PTHR43792">
    <property type="entry name" value="GNAT FAMILY, PUTATIVE (AFU_ORTHOLOGUE AFUA_3G00765)-RELATED-RELATED"/>
    <property type="match status" value="1"/>
</dbReference>
<dbReference type="RefSeq" id="WP_407329428.1">
    <property type="nucleotide sequence ID" value="NZ_CP136865.1"/>
</dbReference>
<keyword evidence="1" id="KW-0808">Transferase</keyword>
<evidence type="ECO:0000256" key="1">
    <source>
        <dbReference type="ARBA" id="ARBA00022679"/>
    </source>
</evidence>
<name>A0ABZ0IF53_9GAMM</name>
<evidence type="ECO:0000256" key="3">
    <source>
        <dbReference type="ARBA" id="ARBA00038502"/>
    </source>
</evidence>
<comment type="similarity">
    <text evidence="3">Belongs to the acetyltransferase family. RimJ subfamily.</text>
</comment>
<evidence type="ECO:0000313" key="6">
    <source>
        <dbReference type="Proteomes" id="UP001626549"/>
    </source>
</evidence>
<dbReference type="Gene3D" id="3.40.630.30">
    <property type="match status" value="1"/>
</dbReference>
<dbReference type="PANTHER" id="PTHR43792:SF8">
    <property type="entry name" value="[RIBOSOMAL PROTEIN US5]-ALANINE N-ACETYLTRANSFERASE"/>
    <property type="match status" value="1"/>
</dbReference>
<dbReference type="SUPFAM" id="SSF55729">
    <property type="entry name" value="Acyl-CoA N-acyltransferases (Nat)"/>
    <property type="match status" value="1"/>
</dbReference>
<evidence type="ECO:0000256" key="2">
    <source>
        <dbReference type="ARBA" id="ARBA00023315"/>
    </source>
</evidence>
<organism evidence="5 6">
    <name type="scientific">Congregibacter brevis</name>
    <dbReference type="NCBI Taxonomy" id="3081201"/>
    <lineage>
        <taxon>Bacteria</taxon>
        <taxon>Pseudomonadati</taxon>
        <taxon>Pseudomonadota</taxon>
        <taxon>Gammaproteobacteria</taxon>
        <taxon>Cellvibrionales</taxon>
        <taxon>Halieaceae</taxon>
        <taxon>Congregibacter</taxon>
    </lineage>
</organism>
<dbReference type="InterPro" id="IPR000182">
    <property type="entry name" value="GNAT_dom"/>
</dbReference>
<reference evidence="5 6" key="1">
    <citation type="submission" date="2023-10" db="EMBL/GenBank/DDBJ databases">
        <title>Two novel species belonging to the OM43/NOR5 clade.</title>
        <authorList>
            <person name="Park M."/>
        </authorList>
    </citation>
    <scope>NUCLEOTIDE SEQUENCE [LARGE SCALE GENOMIC DNA]</scope>
    <source>
        <strain evidence="5 6">IMCC45268</strain>
    </source>
</reference>
<proteinExistence type="inferred from homology"/>
<sequence length="181" mass="20625">MSQPTINIDRLTLRPFYVRDASVVRELAGERAIADTTMNVPHPYEVGLAESWITSHGQGYNEGRVATFAVVRSHDDTLMGAVSLRIDRDLNKGELGYWIGRPHWNLGYATEAANAALCFGFEDLRLNRIHARHFARNPASGRIMEKIGMRLEGMARQDAIKWGKYEDIVFYGLLREDWMSR</sequence>
<feature type="domain" description="N-acetyltransferase" evidence="4">
    <location>
        <begin position="11"/>
        <end position="176"/>
    </location>
</feature>
<protein>
    <submittedName>
        <fullName evidence="5">GNAT family N-acetyltransferase</fullName>
    </submittedName>
</protein>
<keyword evidence="2" id="KW-0012">Acyltransferase</keyword>
<dbReference type="Pfam" id="PF13302">
    <property type="entry name" value="Acetyltransf_3"/>
    <property type="match status" value="1"/>
</dbReference>
<evidence type="ECO:0000313" key="5">
    <source>
        <dbReference type="EMBL" id="WOJ98184.1"/>
    </source>
</evidence>
<dbReference type="PROSITE" id="PS51186">
    <property type="entry name" value="GNAT"/>
    <property type="match status" value="1"/>
</dbReference>
<dbReference type="Proteomes" id="UP001626549">
    <property type="component" value="Chromosome"/>
</dbReference>